<dbReference type="EMBL" id="BAVZ01000003">
    <property type="protein sequence ID" value="GAF07350.1"/>
    <property type="molecule type" value="Genomic_DNA"/>
</dbReference>
<protein>
    <submittedName>
        <fullName evidence="1">Uncharacterized protein</fullName>
    </submittedName>
</protein>
<dbReference type="STRING" id="1236976.JCM16418_1362"/>
<evidence type="ECO:0000313" key="1">
    <source>
        <dbReference type="EMBL" id="GAF07350.1"/>
    </source>
</evidence>
<accession>W7Y8S7</accession>
<evidence type="ECO:0000313" key="2">
    <source>
        <dbReference type="Proteomes" id="UP000019364"/>
    </source>
</evidence>
<organism evidence="1 2">
    <name type="scientific">Paenibacillus pini JCM 16418</name>
    <dbReference type="NCBI Taxonomy" id="1236976"/>
    <lineage>
        <taxon>Bacteria</taxon>
        <taxon>Bacillati</taxon>
        <taxon>Bacillota</taxon>
        <taxon>Bacilli</taxon>
        <taxon>Bacillales</taxon>
        <taxon>Paenibacillaceae</taxon>
        <taxon>Paenibacillus</taxon>
    </lineage>
</organism>
<keyword evidence="2" id="KW-1185">Reference proteome</keyword>
<name>W7Y8S7_9BACL</name>
<comment type="caution">
    <text evidence="1">The sequence shown here is derived from an EMBL/GenBank/DDBJ whole genome shotgun (WGS) entry which is preliminary data.</text>
</comment>
<sequence length="83" mass="9065">MILSAEEYPELPAINPTEVYQVPSDILRKGALASRFAAVDEKTPNLAGVHICNQGGKIAFSGTERHRIYNYVSSMNPDSTLSI</sequence>
<dbReference type="RefSeq" id="WP_036646987.1">
    <property type="nucleotide sequence ID" value="NZ_BAVZ01000003.1"/>
</dbReference>
<reference evidence="1 2" key="1">
    <citation type="journal article" date="2014" name="Genome Announc.">
        <title>Draft Genome Sequence of Paenibacillus pini JCM 16418T, Isolated from the Rhizosphere of Pine Tree.</title>
        <authorList>
            <person name="Yuki M."/>
            <person name="Oshima K."/>
            <person name="Suda W."/>
            <person name="Oshida Y."/>
            <person name="Kitamura K."/>
            <person name="Iida Y."/>
            <person name="Hattori M."/>
            <person name="Ohkuma M."/>
        </authorList>
    </citation>
    <scope>NUCLEOTIDE SEQUENCE [LARGE SCALE GENOMIC DNA]</scope>
    <source>
        <strain evidence="1 2">JCM 16418</strain>
    </source>
</reference>
<dbReference type="OrthoDB" id="2583264at2"/>
<dbReference type="AlphaFoldDB" id="W7Y8S7"/>
<dbReference type="Proteomes" id="UP000019364">
    <property type="component" value="Unassembled WGS sequence"/>
</dbReference>
<gene>
    <name evidence="1" type="ORF">JCM16418_1362</name>
</gene>
<dbReference type="eggNOG" id="COG0592">
    <property type="taxonomic scope" value="Bacteria"/>
</dbReference>
<proteinExistence type="predicted"/>